<accession>A0ABY7YWH7</accession>
<organism evidence="1 2">
    <name type="scientific">Devosia rhodophyticola</name>
    <dbReference type="NCBI Taxonomy" id="3026423"/>
    <lineage>
        <taxon>Bacteria</taxon>
        <taxon>Pseudomonadati</taxon>
        <taxon>Pseudomonadota</taxon>
        <taxon>Alphaproteobacteria</taxon>
        <taxon>Hyphomicrobiales</taxon>
        <taxon>Devosiaceae</taxon>
        <taxon>Devosia</taxon>
    </lineage>
</organism>
<protein>
    <submittedName>
        <fullName evidence="1">Uncharacterized protein</fullName>
    </submittedName>
</protein>
<sequence>MRLTVDQTKPTPRERLDIAIAEFAACVSPQDIATVKEKLELVLAVSTEISNMPRVNDDGEAVARAKRELIKLQARAVLGEVVDIDLAKKAVSEAEANTIDWKERLKALLEIKQERLSSLDTANVAMMRKFQVAEARIDEAARAVAQEAADNLSIAARALQSVDFTGYAGALTLPLSSAGRNFQVDPEILRVVDTASRAMRTINRGV</sequence>
<proteinExistence type="predicted"/>
<name>A0ABY7YWH7_9HYPH</name>
<gene>
    <name evidence="1" type="ORF">PSQ90_14935</name>
</gene>
<evidence type="ECO:0000313" key="2">
    <source>
        <dbReference type="Proteomes" id="UP001222118"/>
    </source>
</evidence>
<dbReference type="Proteomes" id="UP001222118">
    <property type="component" value="Chromosome"/>
</dbReference>
<dbReference type="EMBL" id="CP118247">
    <property type="protein sequence ID" value="WDR05552.1"/>
    <property type="molecule type" value="Genomic_DNA"/>
</dbReference>
<keyword evidence="2" id="KW-1185">Reference proteome</keyword>
<dbReference type="RefSeq" id="WP_282211071.1">
    <property type="nucleotide sequence ID" value="NZ_CP118247.1"/>
</dbReference>
<evidence type="ECO:0000313" key="1">
    <source>
        <dbReference type="EMBL" id="WDR05552.1"/>
    </source>
</evidence>
<reference evidence="1 2" key="1">
    <citation type="submission" date="2023-02" db="EMBL/GenBank/DDBJ databases">
        <title>Devosia chondri sp. nov., isolated from the phycosphere of marine algae.</title>
        <authorList>
            <person name="Kim J.M."/>
            <person name="Lee J.K."/>
            <person name="Choi B.J."/>
            <person name="Bayburt H."/>
            <person name="Jeon C.O."/>
        </authorList>
    </citation>
    <scope>NUCLEOTIDE SEQUENCE [LARGE SCALE GENOMIC DNA]</scope>
    <source>
        <strain evidence="1 2">G2-5</strain>
    </source>
</reference>